<dbReference type="Pfam" id="PF02397">
    <property type="entry name" value="Bac_transf"/>
    <property type="match status" value="1"/>
</dbReference>
<evidence type="ECO:0000256" key="2">
    <source>
        <dbReference type="ARBA" id="ARBA00006464"/>
    </source>
</evidence>
<dbReference type="Pfam" id="PF13727">
    <property type="entry name" value="CoA_binding_3"/>
    <property type="match status" value="1"/>
</dbReference>
<keyword evidence="4 7" id="KW-0812">Transmembrane</keyword>
<gene>
    <name evidence="9" type="ORF">COV29_00385</name>
</gene>
<dbReference type="InterPro" id="IPR003362">
    <property type="entry name" value="Bact_transf"/>
</dbReference>
<evidence type="ECO:0000256" key="4">
    <source>
        <dbReference type="ARBA" id="ARBA00022692"/>
    </source>
</evidence>
<keyword evidence="6 7" id="KW-0472">Membrane</keyword>
<comment type="caution">
    <text evidence="9">The sequence shown here is derived from an EMBL/GenBank/DDBJ whole genome shotgun (WGS) entry which is preliminary data.</text>
</comment>
<dbReference type="PANTHER" id="PTHR30576">
    <property type="entry name" value="COLANIC BIOSYNTHESIS UDP-GLUCOSE LIPID CARRIER TRANSFERASE"/>
    <property type="match status" value="1"/>
</dbReference>
<accession>A0A2J0Q8M4</accession>
<dbReference type="Gene3D" id="3.40.50.720">
    <property type="entry name" value="NAD(P)-binding Rossmann-like Domain"/>
    <property type="match status" value="1"/>
</dbReference>
<keyword evidence="3" id="KW-0808">Transferase</keyword>
<dbReference type="InterPro" id="IPR017475">
    <property type="entry name" value="EPS_sugar_tfrase"/>
</dbReference>
<comment type="subcellular location">
    <subcellularLocation>
        <location evidence="1">Membrane</location>
        <topology evidence="1">Multi-pass membrane protein</topology>
    </subcellularLocation>
</comment>
<feature type="transmembrane region" description="Helical" evidence="7">
    <location>
        <begin position="257"/>
        <end position="278"/>
    </location>
</feature>
<dbReference type="EMBL" id="PCXQ01000001">
    <property type="protein sequence ID" value="PJE51604.1"/>
    <property type="molecule type" value="Genomic_DNA"/>
</dbReference>
<dbReference type="GO" id="GO:0016780">
    <property type="term" value="F:phosphotransferase activity, for other substituted phosphate groups"/>
    <property type="evidence" value="ECO:0007669"/>
    <property type="project" value="TreeGrafter"/>
</dbReference>
<feature type="domain" description="Bacterial sugar transferase" evidence="8">
    <location>
        <begin position="252"/>
        <end position="434"/>
    </location>
</feature>
<feature type="transmembrane region" description="Helical" evidence="7">
    <location>
        <begin position="5"/>
        <end position="24"/>
    </location>
</feature>
<evidence type="ECO:0000256" key="1">
    <source>
        <dbReference type="ARBA" id="ARBA00004141"/>
    </source>
</evidence>
<evidence type="ECO:0000313" key="9">
    <source>
        <dbReference type="EMBL" id="PJE51604.1"/>
    </source>
</evidence>
<dbReference type="Proteomes" id="UP000228496">
    <property type="component" value="Unassembled WGS sequence"/>
</dbReference>
<evidence type="ECO:0000259" key="8">
    <source>
        <dbReference type="Pfam" id="PF02397"/>
    </source>
</evidence>
<dbReference type="PANTHER" id="PTHR30576:SF0">
    <property type="entry name" value="UNDECAPRENYL-PHOSPHATE N-ACETYLGALACTOSAMINYL 1-PHOSPHATE TRANSFERASE-RELATED"/>
    <property type="match status" value="1"/>
</dbReference>
<sequence length="439" mass="50943">MRRFLLLIGDIAVLYAALITTLIVRYRGGFADQLDFHLLPFSIMFAVWILVFYISNLYELNITKNNLSFFITLFYSLIANTVISILFFYLVPFYGITPKRNLFIFLGIVLLLLNGWRRYFNKVISQKNENNNTLIIGKTEQSEELHEFLKENPQLGYRSLGILNTDDKNALGVLEDLVREQNVRTVVLCPSSYNIPKIIDVLYKLLGLGINFYSLSDFYEMTTGRIPLGAINQTWFIENLSEGNKGVYESIKRLMDVVFSILLGVVFVVFLPLVAFVIKIDSRGPVFYHQKRIGKRGSIFELIKFRTMRIDAEKSGPVWAKVGDTRVTRVGRILRRTRIDELPQLWNVLKGEMSFVGPRPERPEFHLNLKKEIPFYEERYLIKPGLTGWAQIRYRYSRSVDDTFQKLQYDLYYIKNRSIPLDLGIVLKTISEVLRSSGS</sequence>
<feature type="transmembrane region" description="Helical" evidence="7">
    <location>
        <begin position="67"/>
        <end position="90"/>
    </location>
</feature>
<evidence type="ECO:0000256" key="3">
    <source>
        <dbReference type="ARBA" id="ARBA00022679"/>
    </source>
</evidence>
<evidence type="ECO:0000256" key="6">
    <source>
        <dbReference type="ARBA" id="ARBA00023136"/>
    </source>
</evidence>
<comment type="similarity">
    <text evidence="2">Belongs to the bacterial sugar transferase family.</text>
</comment>
<feature type="transmembrane region" description="Helical" evidence="7">
    <location>
        <begin position="36"/>
        <end position="55"/>
    </location>
</feature>
<dbReference type="GO" id="GO:0016020">
    <property type="term" value="C:membrane"/>
    <property type="evidence" value="ECO:0007669"/>
    <property type="project" value="UniProtKB-SubCell"/>
</dbReference>
<feature type="transmembrane region" description="Helical" evidence="7">
    <location>
        <begin position="102"/>
        <end position="120"/>
    </location>
</feature>
<proteinExistence type="inferred from homology"/>
<evidence type="ECO:0000256" key="5">
    <source>
        <dbReference type="ARBA" id="ARBA00022989"/>
    </source>
</evidence>
<organism evidence="9 10">
    <name type="scientific">Candidatus Yanofskybacteria bacterium CG10_big_fil_rev_8_21_14_0_10_36_16</name>
    <dbReference type="NCBI Taxonomy" id="1975096"/>
    <lineage>
        <taxon>Bacteria</taxon>
        <taxon>Candidatus Yanofskyibacteriota</taxon>
    </lineage>
</organism>
<dbReference type="NCBIfam" id="TIGR03025">
    <property type="entry name" value="EPS_sugtrans"/>
    <property type="match status" value="1"/>
</dbReference>
<evidence type="ECO:0000313" key="10">
    <source>
        <dbReference type="Proteomes" id="UP000228496"/>
    </source>
</evidence>
<name>A0A2J0Q8M4_9BACT</name>
<protein>
    <recommendedName>
        <fullName evidence="8">Bacterial sugar transferase domain-containing protein</fullName>
    </recommendedName>
</protein>
<dbReference type="AlphaFoldDB" id="A0A2J0Q8M4"/>
<evidence type="ECO:0000256" key="7">
    <source>
        <dbReference type="SAM" id="Phobius"/>
    </source>
</evidence>
<reference evidence="9 10" key="1">
    <citation type="submission" date="2017-09" db="EMBL/GenBank/DDBJ databases">
        <title>Depth-based differentiation of microbial function through sediment-hosted aquifers and enrichment of novel symbionts in the deep terrestrial subsurface.</title>
        <authorList>
            <person name="Probst A.J."/>
            <person name="Ladd B."/>
            <person name="Jarett J.K."/>
            <person name="Geller-Mcgrath D.E."/>
            <person name="Sieber C.M."/>
            <person name="Emerson J.B."/>
            <person name="Anantharaman K."/>
            <person name="Thomas B.C."/>
            <person name="Malmstrom R."/>
            <person name="Stieglmeier M."/>
            <person name="Klingl A."/>
            <person name="Woyke T."/>
            <person name="Ryan C.M."/>
            <person name="Banfield J.F."/>
        </authorList>
    </citation>
    <scope>NUCLEOTIDE SEQUENCE [LARGE SCALE GENOMIC DNA]</scope>
    <source>
        <strain evidence="9">CG10_big_fil_rev_8_21_14_0_10_36_16</strain>
    </source>
</reference>
<keyword evidence="5 7" id="KW-1133">Transmembrane helix</keyword>